<evidence type="ECO:0000256" key="1">
    <source>
        <dbReference type="ARBA" id="ARBA00022448"/>
    </source>
</evidence>
<dbReference type="InterPro" id="IPR003439">
    <property type="entry name" value="ABC_transporter-like_ATP-bd"/>
</dbReference>
<proteinExistence type="predicted"/>
<keyword evidence="2" id="KW-0547">Nucleotide-binding</keyword>
<dbReference type="CDD" id="cd03230">
    <property type="entry name" value="ABC_DR_subfamily_A"/>
    <property type="match status" value="1"/>
</dbReference>
<evidence type="ECO:0000256" key="2">
    <source>
        <dbReference type="ARBA" id="ARBA00022741"/>
    </source>
</evidence>
<evidence type="ECO:0000256" key="3">
    <source>
        <dbReference type="ARBA" id="ARBA00022840"/>
    </source>
</evidence>
<dbReference type="PANTHER" id="PTHR42939:SF1">
    <property type="entry name" value="ABC TRANSPORTER ATP-BINDING PROTEIN ALBC-RELATED"/>
    <property type="match status" value="1"/>
</dbReference>
<keyword evidence="3 5" id="KW-0067">ATP-binding</keyword>
<comment type="caution">
    <text evidence="5">The sequence shown here is derived from an EMBL/GenBank/DDBJ whole genome shotgun (WGS) entry which is preliminary data.</text>
</comment>
<reference evidence="5 6" key="1">
    <citation type="submission" date="2021-03" db="EMBL/GenBank/DDBJ databases">
        <title>Sequencing the genomes of 1000 actinobacteria strains.</title>
        <authorList>
            <person name="Klenk H.-P."/>
        </authorList>
    </citation>
    <scope>NUCLEOTIDE SEQUENCE [LARGE SCALE GENOMIC DNA]</scope>
    <source>
        <strain evidence="5 6">DSM 45510</strain>
    </source>
</reference>
<evidence type="ECO:0000313" key="5">
    <source>
        <dbReference type="EMBL" id="MBP2183049.1"/>
    </source>
</evidence>
<dbReference type="InterPro" id="IPR051782">
    <property type="entry name" value="ABC_Transporter_VariousFunc"/>
</dbReference>
<dbReference type="Proteomes" id="UP000741013">
    <property type="component" value="Unassembled WGS sequence"/>
</dbReference>
<evidence type="ECO:0000313" key="6">
    <source>
        <dbReference type="Proteomes" id="UP000741013"/>
    </source>
</evidence>
<dbReference type="RefSeq" id="WP_209666262.1">
    <property type="nucleotide sequence ID" value="NZ_JAGGMS010000001.1"/>
</dbReference>
<dbReference type="InterPro" id="IPR027417">
    <property type="entry name" value="P-loop_NTPase"/>
</dbReference>
<accession>A0ABS4PUE1</accession>
<dbReference type="GO" id="GO:0005524">
    <property type="term" value="F:ATP binding"/>
    <property type="evidence" value="ECO:0007669"/>
    <property type="project" value="UniProtKB-KW"/>
</dbReference>
<dbReference type="SUPFAM" id="SSF52540">
    <property type="entry name" value="P-loop containing nucleoside triphosphate hydrolases"/>
    <property type="match status" value="1"/>
</dbReference>
<dbReference type="EMBL" id="JAGGMS010000001">
    <property type="protein sequence ID" value="MBP2183049.1"/>
    <property type="molecule type" value="Genomic_DNA"/>
</dbReference>
<dbReference type="SMART" id="SM00382">
    <property type="entry name" value="AAA"/>
    <property type="match status" value="1"/>
</dbReference>
<sequence>MTAVVDRPGTAISVDRLAKSFRGPLPRRGVNEALRSCSFDLPVGKVAALVGANGAGKTTLLTVLAGLLAGDDGKVAVAGRTAFVAQEKPVYRHLTALDMLGVGARLNLVWDQDKARRWLDRFRVPLDRPSGRLSGGQRTQVAFAVALGSRPDVLLLDEPLAELDPLVRREVMADLLVEVQESGMTVVLSTHVVGELSGVADHLLLLDDGRLVLAGELDDLLAGHVRCTGPRAEVPPVAGTVIEAKHQERQSSFLVELPAGEVPRGIAEPWTSRPVNVEELVLARLARRGERG</sequence>
<feature type="domain" description="ABC transporter" evidence="4">
    <location>
        <begin position="12"/>
        <end position="233"/>
    </location>
</feature>
<protein>
    <submittedName>
        <fullName evidence="5">ABC-2 type transport system ATP-binding protein</fullName>
    </submittedName>
</protein>
<dbReference type="Gene3D" id="3.40.50.300">
    <property type="entry name" value="P-loop containing nucleotide triphosphate hydrolases"/>
    <property type="match status" value="1"/>
</dbReference>
<name>A0ABS4PUE1_9PSEU</name>
<dbReference type="PROSITE" id="PS50893">
    <property type="entry name" value="ABC_TRANSPORTER_2"/>
    <property type="match status" value="1"/>
</dbReference>
<keyword evidence="1" id="KW-0813">Transport</keyword>
<keyword evidence="6" id="KW-1185">Reference proteome</keyword>
<organism evidence="5 6">
    <name type="scientific">Amycolatopsis magusensis</name>
    <dbReference type="NCBI Taxonomy" id="882444"/>
    <lineage>
        <taxon>Bacteria</taxon>
        <taxon>Bacillati</taxon>
        <taxon>Actinomycetota</taxon>
        <taxon>Actinomycetes</taxon>
        <taxon>Pseudonocardiales</taxon>
        <taxon>Pseudonocardiaceae</taxon>
        <taxon>Amycolatopsis</taxon>
    </lineage>
</organism>
<dbReference type="Pfam" id="PF00005">
    <property type="entry name" value="ABC_tran"/>
    <property type="match status" value="1"/>
</dbReference>
<dbReference type="PANTHER" id="PTHR42939">
    <property type="entry name" value="ABC TRANSPORTER ATP-BINDING PROTEIN ALBC-RELATED"/>
    <property type="match status" value="1"/>
</dbReference>
<gene>
    <name evidence="5" type="ORF">JOM49_004575</name>
</gene>
<evidence type="ECO:0000259" key="4">
    <source>
        <dbReference type="PROSITE" id="PS50893"/>
    </source>
</evidence>
<dbReference type="InterPro" id="IPR003593">
    <property type="entry name" value="AAA+_ATPase"/>
</dbReference>